<dbReference type="EC" id="2.4.-.-" evidence="3"/>
<evidence type="ECO:0000313" key="4">
    <source>
        <dbReference type="Proteomes" id="UP001261624"/>
    </source>
</evidence>
<feature type="domain" description="Glycosyl transferase family 1" evidence="1">
    <location>
        <begin position="187"/>
        <end position="344"/>
    </location>
</feature>
<organism evidence="3 4">
    <name type="scientific">Autumnicola patrickiae</name>
    <dbReference type="NCBI Taxonomy" id="3075591"/>
    <lineage>
        <taxon>Bacteria</taxon>
        <taxon>Pseudomonadati</taxon>
        <taxon>Bacteroidota</taxon>
        <taxon>Flavobacteriia</taxon>
        <taxon>Flavobacteriales</taxon>
        <taxon>Flavobacteriaceae</taxon>
        <taxon>Autumnicola</taxon>
    </lineage>
</organism>
<keyword evidence="3" id="KW-0808">Transferase</keyword>
<dbReference type="Pfam" id="PF00534">
    <property type="entry name" value="Glycos_transf_1"/>
    <property type="match status" value="1"/>
</dbReference>
<sequence>MKENRIAIISPVDDAYSETFIQAHKNLLKGKVYFYYGTLAKQKLSGFGILENTWKKPFYKIQRNFFQKNYSWYYQQILLDSFKQNKIDVVLAEYGNTIGPYLPVLRKLNLPLIVHFHGYDASILEVIEINKSYKDIFEYASFIIVVSRKMEEDILRLGCPRAKLIYNVYGPNDLFFNNQPDFLNLQFFAAGRFVDKKAPHYTILAFQKVIKEFPKAKLIMAGDGPLIYSCKNLVRFLGLEKNVLFVGVLDQKKMSKYLEKSLAFVQHSVRTEYGDMEGTPLTILEASAAALPVISTRHGGIVDIIKENKSGFLVNEHDVEGMAKSMRKLLCNNKLAKEMGEKGRGIIKNSFTLSRHISVLNDLLYEVKKQDKSIK</sequence>
<protein>
    <submittedName>
        <fullName evidence="3">Glycosyltransferase</fullName>
        <ecNumber evidence="3">2.4.-.-</ecNumber>
    </submittedName>
</protein>
<dbReference type="RefSeq" id="WP_311680267.1">
    <property type="nucleotide sequence ID" value="NZ_JAVRHM010000001.1"/>
</dbReference>
<dbReference type="Pfam" id="PF13439">
    <property type="entry name" value="Glyco_transf_4"/>
    <property type="match status" value="1"/>
</dbReference>
<evidence type="ECO:0000259" key="1">
    <source>
        <dbReference type="Pfam" id="PF00534"/>
    </source>
</evidence>
<keyword evidence="4" id="KW-1185">Reference proteome</keyword>
<dbReference type="EMBL" id="JAVRHM010000001">
    <property type="protein sequence ID" value="MDT0688605.1"/>
    <property type="molecule type" value="Genomic_DNA"/>
</dbReference>
<evidence type="ECO:0000313" key="3">
    <source>
        <dbReference type="EMBL" id="MDT0688605.1"/>
    </source>
</evidence>
<proteinExistence type="predicted"/>
<dbReference type="PANTHER" id="PTHR12526:SF630">
    <property type="entry name" value="GLYCOSYLTRANSFERASE"/>
    <property type="match status" value="1"/>
</dbReference>
<dbReference type="PANTHER" id="PTHR12526">
    <property type="entry name" value="GLYCOSYLTRANSFERASE"/>
    <property type="match status" value="1"/>
</dbReference>
<dbReference type="Gene3D" id="3.40.50.2000">
    <property type="entry name" value="Glycogen Phosphorylase B"/>
    <property type="match status" value="2"/>
</dbReference>
<reference evidence="3 4" key="1">
    <citation type="submission" date="2023-09" db="EMBL/GenBank/DDBJ databases">
        <authorList>
            <person name="Rey-Velasco X."/>
        </authorList>
    </citation>
    <scope>NUCLEOTIDE SEQUENCE [LARGE SCALE GENOMIC DNA]</scope>
    <source>
        <strain evidence="3 4">F188</strain>
    </source>
</reference>
<dbReference type="InterPro" id="IPR001296">
    <property type="entry name" value="Glyco_trans_1"/>
</dbReference>
<dbReference type="InterPro" id="IPR028098">
    <property type="entry name" value="Glyco_trans_4-like_N"/>
</dbReference>
<dbReference type="Proteomes" id="UP001261624">
    <property type="component" value="Unassembled WGS sequence"/>
</dbReference>
<comment type="caution">
    <text evidence="3">The sequence shown here is derived from an EMBL/GenBank/DDBJ whole genome shotgun (WGS) entry which is preliminary data.</text>
</comment>
<dbReference type="GO" id="GO:0016757">
    <property type="term" value="F:glycosyltransferase activity"/>
    <property type="evidence" value="ECO:0007669"/>
    <property type="project" value="UniProtKB-KW"/>
</dbReference>
<name>A0ABU3DY19_9FLAO</name>
<keyword evidence="3" id="KW-0328">Glycosyltransferase</keyword>
<evidence type="ECO:0000259" key="2">
    <source>
        <dbReference type="Pfam" id="PF13439"/>
    </source>
</evidence>
<dbReference type="SUPFAM" id="SSF53756">
    <property type="entry name" value="UDP-Glycosyltransferase/glycogen phosphorylase"/>
    <property type="match status" value="1"/>
</dbReference>
<gene>
    <name evidence="3" type="ORF">RM549_02345</name>
</gene>
<accession>A0ABU3DY19</accession>
<feature type="domain" description="Glycosyltransferase subfamily 4-like N-terminal" evidence="2">
    <location>
        <begin position="69"/>
        <end position="167"/>
    </location>
</feature>